<dbReference type="Proteomes" id="UP000191672">
    <property type="component" value="Unassembled WGS sequence"/>
</dbReference>
<organism evidence="1 2">
    <name type="scientific">Penicillium antarcticum</name>
    <dbReference type="NCBI Taxonomy" id="416450"/>
    <lineage>
        <taxon>Eukaryota</taxon>
        <taxon>Fungi</taxon>
        <taxon>Dikarya</taxon>
        <taxon>Ascomycota</taxon>
        <taxon>Pezizomycotina</taxon>
        <taxon>Eurotiomycetes</taxon>
        <taxon>Eurotiomycetidae</taxon>
        <taxon>Eurotiales</taxon>
        <taxon>Aspergillaceae</taxon>
        <taxon>Penicillium</taxon>
    </lineage>
</organism>
<accession>A0A1V6QCA3</accession>
<comment type="caution">
    <text evidence="1">The sequence shown here is derived from an EMBL/GenBank/DDBJ whole genome shotgun (WGS) entry which is preliminary data.</text>
</comment>
<proteinExistence type="predicted"/>
<dbReference type="AlphaFoldDB" id="A0A1V6QCA3"/>
<gene>
    <name evidence="1" type="ORF">PENANT_c007G04538</name>
</gene>
<dbReference type="EMBL" id="MDYN01000007">
    <property type="protein sequence ID" value="OQD86652.1"/>
    <property type="molecule type" value="Genomic_DNA"/>
</dbReference>
<reference evidence="2" key="1">
    <citation type="journal article" date="2017" name="Nat. Microbiol.">
        <title>Global analysis of biosynthetic gene clusters reveals vast potential of secondary metabolite production in Penicillium species.</title>
        <authorList>
            <person name="Nielsen J.C."/>
            <person name="Grijseels S."/>
            <person name="Prigent S."/>
            <person name="Ji B."/>
            <person name="Dainat J."/>
            <person name="Nielsen K.F."/>
            <person name="Frisvad J.C."/>
            <person name="Workman M."/>
            <person name="Nielsen J."/>
        </authorList>
    </citation>
    <scope>NUCLEOTIDE SEQUENCE [LARGE SCALE GENOMIC DNA]</scope>
    <source>
        <strain evidence="2">IBT 31811</strain>
    </source>
</reference>
<sequence>MSSSSELLGTSHWKSKYRYQATWLPNGPTESQMRKRLARTKG</sequence>
<protein>
    <submittedName>
        <fullName evidence="1">Uncharacterized protein</fullName>
    </submittedName>
</protein>
<evidence type="ECO:0000313" key="1">
    <source>
        <dbReference type="EMBL" id="OQD86652.1"/>
    </source>
</evidence>
<name>A0A1V6QCA3_9EURO</name>
<keyword evidence="2" id="KW-1185">Reference proteome</keyword>
<evidence type="ECO:0000313" key="2">
    <source>
        <dbReference type="Proteomes" id="UP000191672"/>
    </source>
</evidence>